<accession>A0A4R3MHA2</accession>
<feature type="transmembrane region" description="Helical" evidence="9">
    <location>
        <begin position="36"/>
        <end position="54"/>
    </location>
</feature>
<dbReference type="InterPro" id="IPR036890">
    <property type="entry name" value="HATPase_C_sf"/>
</dbReference>
<dbReference type="GO" id="GO:0000155">
    <property type="term" value="F:phosphorelay sensor kinase activity"/>
    <property type="evidence" value="ECO:0007669"/>
    <property type="project" value="InterPro"/>
</dbReference>
<name>A0A4R3MHA2_9FIRM</name>
<sequence length="384" mass="44004">MSKRINVFFVFLVIFNIVLFYFALNLENASVERHRILVGLFVFHLCALLLRVFIFKRHKLYIFLLMVSLGIVIALELQSKFVVNYFFHFFYVFIILEGAYFLSLKKSSIINIIALFLSMTKYIHLLSIDFNYRNLIEAVFFFLINGLIIVTTAFAKYYVEEKQKAEKLYSELLMAHERLRAYSDEIKDLTVVKERNRIARDLHDTLGHSMTGIIMQLELAENFIEKDIEKAKGLIIKTKEGARDSLKQVRMAVDTLKEKEEVMGLDSIRNLIDNFMEQTEVGINFGVLGKERALSPEVYVVLYRVIQEGLTNCVRHGKASGVDVKITFSEACLFLYVEDNGGGCENLILGNGLMGMKERVFSVGGEVVFRSGVDGFKIKVSIPV</sequence>
<dbReference type="Pfam" id="PF07730">
    <property type="entry name" value="HisKA_3"/>
    <property type="match status" value="1"/>
</dbReference>
<keyword evidence="5" id="KW-0547">Nucleotide-binding</keyword>
<dbReference type="GO" id="GO:0016020">
    <property type="term" value="C:membrane"/>
    <property type="evidence" value="ECO:0007669"/>
    <property type="project" value="InterPro"/>
</dbReference>
<protein>
    <recommendedName>
        <fullName evidence="2">histidine kinase</fullName>
        <ecNumber evidence="2">2.7.13.3</ecNumber>
    </recommendedName>
</protein>
<dbReference type="Proteomes" id="UP000294902">
    <property type="component" value="Unassembled WGS sequence"/>
</dbReference>
<evidence type="ECO:0000313" key="12">
    <source>
        <dbReference type="Proteomes" id="UP000294902"/>
    </source>
</evidence>
<evidence type="ECO:0000256" key="9">
    <source>
        <dbReference type="SAM" id="Phobius"/>
    </source>
</evidence>
<feature type="transmembrane region" description="Helical" evidence="9">
    <location>
        <begin position="7"/>
        <end position="24"/>
    </location>
</feature>
<feature type="transmembrane region" description="Helical" evidence="9">
    <location>
        <begin position="85"/>
        <end position="102"/>
    </location>
</feature>
<keyword evidence="9" id="KW-0472">Membrane</keyword>
<keyword evidence="12" id="KW-1185">Reference proteome</keyword>
<keyword evidence="4" id="KW-0808">Transferase</keyword>
<evidence type="ECO:0000256" key="7">
    <source>
        <dbReference type="ARBA" id="ARBA00022840"/>
    </source>
</evidence>
<evidence type="ECO:0000256" key="1">
    <source>
        <dbReference type="ARBA" id="ARBA00000085"/>
    </source>
</evidence>
<gene>
    <name evidence="11" type="ORF">EDC18_10970</name>
</gene>
<dbReference type="GO" id="GO:0005524">
    <property type="term" value="F:ATP binding"/>
    <property type="evidence" value="ECO:0007669"/>
    <property type="project" value="UniProtKB-KW"/>
</dbReference>
<keyword evidence="9" id="KW-0812">Transmembrane</keyword>
<proteinExistence type="predicted"/>
<dbReference type="CDD" id="cd16917">
    <property type="entry name" value="HATPase_UhpB-NarQ-NarX-like"/>
    <property type="match status" value="1"/>
</dbReference>
<evidence type="ECO:0000256" key="4">
    <source>
        <dbReference type="ARBA" id="ARBA00022679"/>
    </source>
</evidence>
<evidence type="ECO:0000256" key="5">
    <source>
        <dbReference type="ARBA" id="ARBA00022741"/>
    </source>
</evidence>
<evidence type="ECO:0000256" key="2">
    <source>
        <dbReference type="ARBA" id="ARBA00012438"/>
    </source>
</evidence>
<keyword evidence="6 11" id="KW-0418">Kinase</keyword>
<feature type="transmembrane region" description="Helical" evidence="9">
    <location>
        <begin position="138"/>
        <end position="159"/>
    </location>
</feature>
<evidence type="ECO:0000313" key="11">
    <source>
        <dbReference type="EMBL" id="TCT13107.1"/>
    </source>
</evidence>
<dbReference type="PANTHER" id="PTHR24421">
    <property type="entry name" value="NITRATE/NITRITE SENSOR PROTEIN NARX-RELATED"/>
    <property type="match status" value="1"/>
</dbReference>
<keyword evidence="7" id="KW-0067">ATP-binding</keyword>
<dbReference type="PANTHER" id="PTHR24421:SF10">
    <property type="entry name" value="NITRATE_NITRITE SENSOR PROTEIN NARQ"/>
    <property type="match status" value="1"/>
</dbReference>
<feature type="transmembrane region" description="Helical" evidence="9">
    <location>
        <begin position="61"/>
        <end position="79"/>
    </location>
</feature>
<dbReference type="InterPro" id="IPR011712">
    <property type="entry name" value="Sig_transdc_His_kin_sub3_dim/P"/>
</dbReference>
<keyword evidence="3" id="KW-0597">Phosphoprotein</keyword>
<comment type="catalytic activity">
    <reaction evidence="1">
        <text>ATP + protein L-histidine = ADP + protein N-phospho-L-histidine.</text>
        <dbReference type="EC" id="2.7.13.3"/>
    </reaction>
</comment>
<dbReference type="EC" id="2.7.13.3" evidence="2"/>
<keyword evidence="9" id="KW-1133">Transmembrane helix</keyword>
<feature type="transmembrane region" description="Helical" evidence="9">
    <location>
        <begin position="109"/>
        <end position="126"/>
    </location>
</feature>
<comment type="caution">
    <text evidence="11">The sequence shown here is derived from an EMBL/GenBank/DDBJ whole genome shotgun (WGS) entry which is preliminary data.</text>
</comment>
<dbReference type="AlphaFoldDB" id="A0A4R3MHA2"/>
<dbReference type="Gene3D" id="1.20.5.1930">
    <property type="match status" value="1"/>
</dbReference>
<evidence type="ECO:0000256" key="3">
    <source>
        <dbReference type="ARBA" id="ARBA00022553"/>
    </source>
</evidence>
<feature type="domain" description="Signal transduction histidine kinase subgroup 3 dimerisation and phosphoacceptor" evidence="10">
    <location>
        <begin position="194"/>
        <end position="260"/>
    </location>
</feature>
<dbReference type="Gene3D" id="3.30.565.10">
    <property type="entry name" value="Histidine kinase-like ATPase, C-terminal domain"/>
    <property type="match status" value="1"/>
</dbReference>
<dbReference type="SUPFAM" id="SSF55874">
    <property type="entry name" value="ATPase domain of HSP90 chaperone/DNA topoisomerase II/histidine kinase"/>
    <property type="match status" value="1"/>
</dbReference>
<dbReference type="EMBL" id="SMAL01000009">
    <property type="protein sequence ID" value="TCT13107.1"/>
    <property type="molecule type" value="Genomic_DNA"/>
</dbReference>
<evidence type="ECO:0000259" key="10">
    <source>
        <dbReference type="Pfam" id="PF07730"/>
    </source>
</evidence>
<dbReference type="InterPro" id="IPR050482">
    <property type="entry name" value="Sensor_HK_TwoCompSys"/>
</dbReference>
<evidence type="ECO:0000256" key="6">
    <source>
        <dbReference type="ARBA" id="ARBA00022777"/>
    </source>
</evidence>
<keyword evidence="8" id="KW-0902">Two-component regulatory system</keyword>
<reference evidence="11 12" key="1">
    <citation type="submission" date="2019-03" db="EMBL/GenBank/DDBJ databases">
        <title>Genomic Encyclopedia of Type Strains, Phase IV (KMG-IV): sequencing the most valuable type-strain genomes for metagenomic binning, comparative biology and taxonomic classification.</title>
        <authorList>
            <person name="Goeker M."/>
        </authorList>
    </citation>
    <scope>NUCLEOTIDE SEQUENCE [LARGE SCALE GENOMIC DNA]</scope>
    <source>
        <strain evidence="11 12">DSM 24629</strain>
    </source>
</reference>
<dbReference type="RefSeq" id="WP_132253423.1">
    <property type="nucleotide sequence ID" value="NZ_SMAL01000009.1"/>
</dbReference>
<dbReference type="OrthoDB" id="9781904at2"/>
<dbReference type="GO" id="GO:0046983">
    <property type="term" value="F:protein dimerization activity"/>
    <property type="evidence" value="ECO:0007669"/>
    <property type="project" value="InterPro"/>
</dbReference>
<evidence type="ECO:0000256" key="8">
    <source>
        <dbReference type="ARBA" id="ARBA00023012"/>
    </source>
</evidence>
<organism evidence="11 12">
    <name type="scientific">Natranaerovirga pectinivora</name>
    <dbReference type="NCBI Taxonomy" id="682400"/>
    <lineage>
        <taxon>Bacteria</taxon>
        <taxon>Bacillati</taxon>
        <taxon>Bacillota</taxon>
        <taxon>Clostridia</taxon>
        <taxon>Lachnospirales</taxon>
        <taxon>Natranaerovirgaceae</taxon>
        <taxon>Natranaerovirga</taxon>
    </lineage>
</organism>